<keyword evidence="4" id="KW-1185">Reference proteome</keyword>
<dbReference type="NCBIfam" id="NF041074">
    <property type="entry name" value="quin_ox_SoxA"/>
    <property type="match status" value="1"/>
</dbReference>
<evidence type="ECO:0008006" key="6">
    <source>
        <dbReference type="Google" id="ProtNLM"/>
    </source>
</evidence>
<reference evidence="3 4" key="2">
    <citation type="journal article" date="2020" name="Int. J. Syst. Evol. Microbiol.">
        <title>Sulfuracidifex tepidarius gen. nov., sp. nov. and transfer of Sulfolobus metallicus Huber and Stetter 1992 to the genus Sulfuracidifex as Sulfuracidifex metallicus comb. nov.</title>
        <authorList>
            <person name="Itoh T."/>
            <person name="Miura T."/>
            <person name="Sakai H.D."/>
            <person name="Kato S."/>
            <person name="Ohkuma M."/>
            <person name="Takashina T."/>
        </authorList>
    </citation>
    <scope>NUCLEOTIDE SEQUENCE</scope>
    <source>
        <strain evidence="2 4">IC-006</strain>
        <strain evidence="3">IC-007</strain>
    </source>
</reference>
<keyword evidence="1" id="KW-0472">Membrane</keyword>
<dbReference type="SUPFAM" id="SSF49503">
    <property type="entry name" value="Cupredoxins"/>
    <property type="match status" value="1"/>
</dbReference>
<organism evidence="3 5">
    <name type="scientific">Sulfuracidifex tepidarius</name>
    <dbReference type="NCBI Taxonomy" id="1294262"/>
    <lineage>
        <taxon>Archaea</taxon>
        <taxon>Thermoproteota</taxon>
        <taxon>Thermoprotei</taxon>
        <taxon>Sulfolobales</taxon>
        <taxon>Sulfolobaceae</taxon>
        <taxon>Sulfuracidifex</taxon>
    </lineage>
</organism>
<dbReference type="STRING" id="1294262.GCA_001316085_02137"/>
<dbReference type="GeneID" id="41718484"/>
<feature type="transmembrane region" description="Helical" evidence="1">
    <location>
        <begin position="12"/>
        <end position="32"/>
    </location>
</feature>
<gene>
    <name evidence="2" type="ORF">IC006_2154</name>
    <name evidence="3" type="ORF">IC007_2158</name>
</gene>
<evidence type="ECO:0000313" key="5">
    <source>
        <dbReference type="Proteomes" id="UP000325030"/>
    </source>
</evidence>
<dbReference type="EMBL" id="AP018929">
    <property type="protein sequence ID" value="BBG24820.1"/>
    <property type="molecule type" value="Genomic_DNA"/>
</dbReference>
<dbReference type="KEGG" id="step:IC006_2154"/>
<dbReference type="Proteomes" id="UP000325030">
    <property type="component" value="Chromosome"/>
</dbReference>
<evidence type="ECO:0000256" key="1">
    <source>
        <dbReference type="SAM" id="Phobius"/>
    </source>
</evidence>
<keyword evidence="1" id="KW-0812">Transmembrane</keyword>
<evidence type="ECO:0000313" key="2">
    <source>
        <dbReference type="EMBL" id="BBG24820.1"/>
    </source>
</evidence>
<proteinExistence type="predicted"/>
<dbReference type="AlphaFoldDB" id="A0A510E522"/>
<sequence length="169" mass="18609">MSFSEKIKEHAEVAWFVVMLILVGVFVAWNIVGVTNGSSTSYRYGLPLKSGMPMNAQNAVNYFQAHSDGDQEVVNGVLVVNMSVGFKGFSPNVIVANTSEPVVIILHSPQVVTGFFMRFPDGVVNVNAVPGYTSYIYFVTPSSPGNFTWRDPEYAGYNFSYWTGTLEVK</sequence>
<dbReference type="OrthoDB" id="35588at2157"/>
<dbReference type="Gene3D" id="2.60.40.420">
    <property type="entry name" value="Cupredoxins - blue copper proteins"/>
    <property type="match status" value="1"/>
</dbReference>
<name>A0A510E522_9CREN</name>
<dbReference type="Proteomes" id="UP000322983">
    <property type="component" value="Chromosome"/>
</dbReference>
<protein>
    <recommendedName>
        <fullName evidence="6">Cytochrome c oxidase subunit 2</fullName>
    </recommendedName>
</protein>
<evidence type="ECO:0000313" key="4">
    <source>
        <dbReference type="Proteomes" id="UP000322983"/>
    </source>
</evidence>
<accession>A0A510DXX2</accession>
<reference evidence="5" key="1">
    <citation type="submission" date="2018-09" db="EMBL/GenBank/DDBJ databases">
        <title>Complete Genome Sequencing of Sulfolobus sp. JCM 16834.</title>
        <authorList>
            <person name="Kato S."/>
            <person name="Itoh T."/>
            <person name="Ohkuma M."/>
        </authorList>
    </citation>
    <scope>NUCLEOTIDE SEQUENCE [LARGE SCALE GENOMIC DNA]</scope>
    <source>
        <strain evidence="5">IC-007</strain>
    </source>
</reference>
<evidence type="ECO:0000313" key="3">
    <source>
        <dbReference type="EMBL" id="BBG27604.1"/>
    </source>
</evidence>
<dbReference type="InterPro" id="IPR053624">
    <property type="entry name" value="Cytochrome_c_oxidase_su2-like"/>
</dbReference>
<accession>A0A510E522</accession>
<dbReference type="InterPro" id="IPR008972">
    <property type="entry name" value="Cupredoxin"/>
</dbReference>
<dbReference type="RefSeq" id="WP_054846257.1">
    <property type="nucleotide sequence ID" value="NZ_AP018929.1"/>
</dbReference>
<keyword evidence="1" id="KW-1133">Transmembrane helix</keyword>
<dbReference type="EMBL" id="AP018930">
    <property type="protein sequence ID" value="BBG27604.1"/>
    <property type="molecule type" value="Genomic_DNA"/>
</dbReference>